<feature type="region of interest" description="Disordered" evidence="7">
    <location>
        <begin position="257"/>
        <end position="281"/>
    </location>
</feature>
<evidence type="ECO:0000256" key="2">
    <source>
        <dbReference type="ARBA" id="ARBA00004421"/>
    </source>
</evidence>
<feature type="region of interest" description="Disordered" evidence="7">
    <location>
        <begin position="310"/>
        <end position="333"/>
    </location>
</feature>
<evidence type="ECO:0000256" key="1">
    <source>
        <dbReference type="ARBA" id="ARBA00003594"/>
    </source>
</evidence>
<dbReference type="OrthoDB" id="4068391at2759"/>
<dbReference type="GeneID" id="28724738"/>
<feature type="compositionally biased region" description="Polar residues" evidence="7">
    <location>
        <begin position="324"/>
        <end position="333"/>
    </location>
</feature>
<evidence type="ECO:0000256" key="4">
    <source>
        <dbReference type="ARBA" id="ARBA00021397"/>
    </source>
</evidence>
<dbReference type="STRING" id="45286.A0A109UZJ1"/>
<proteinExistence type="inferred from homology"/>
<comment type="subcellular location">
    <subcellularLocation>
        <location evidence="2">Peroxisome membrane</location>
        <topology evidence="2">Peripheral membrane protein</topology>
    </subcellularLocation>
</comment>
<dbReference type="AlphaFoldDB" id="A0A109UZJ1"/>
<evidence type="ECO:0000256" key="6">
    <source>
        <dbReference type="ARBA" id="ARBA00023140"/>
    </source>
</evidence>
<evidence type="ECO:0000256" key="5">
    <source>
        <dbReference type="ARBA" id="ARBA00023136"/>
    </source>
</evidence>
<organism evidence="8 9">
    <name type="scientific">Eremothecium sinecaudum</name>
    <dbReference type="NCBI Taxonomy" id="45286"/>
    <lineage>
        <taxon>Eukaryota</taxon>
        <taxon>Fungi</taxon>
        <taxon>Dikarya</taxon>
        <taxon>Ascomycota</taxon>
        <taxon>Saccharomycotina</taxon>
        <taxon>Saccharomycetes</taxon>
        <taxon>Saccharomycetales</taxon>
        <taxon>Saccharomycetaceae</taxon>
        <taxon>Eremothecium</taxon>
    </lineage>
</organism>
<dbReference type="InterPro" id="IPR024758">
    <property type="entry name" value="Inp1"/>
</dbReference>
<evidence type="ECO:0000313" key="9">
    <source>
        <dbReference type="Proteomes" id="UP000243052"/>
    </source>
</evidence>
<accession>A0A109UZJ1</accession>
<evidence type="ECO:0000256" key="3">
    <source>
        <dbReference type="ARBA" id="ARBA00010707"/>
    </source>
</evidence>
<evidence type="ECO:0000313" key="8">
    <source>
        <dbReference type="EMBL" id="AMD21448.1"/>
    </source>
</evidence>
<protein>
    <recommendedName>
        <fullName evidence="4">Inheritance of peroxisomes protein 1</fullName>
    </recommendedName>
</protein>
<dbReference type="EMBL" id="CP014245">
    <property type="protein sequence ID" value="AMD21448.1"/>
    <property type="molecule type" value="Genomic_DNA"/>
</dbReference>
<keyword evidence="6" id="KW-0576">Peroxisome</keyword>
<keyword evidence="5" id="KW-0472">Membrane</keyword>
<dbReference type="GO" id="GO:0045033">
    <property type="term" value="P:peroxisome inheritance"/>
    <property type="evidence" value="ECO:0007669"/>
    <property type="project" value="InterPro"/>
</dbReference>
<dbReference type="GO" id="GO:0005780">
    <property type="term" value="C:extrinsic component of intraperoxisomal membrane"/>
    <property type="evidence" value="ECO:0007669"/>
    <property type="project" value="InterPro"/>
</dbReference>
<gene>
    <name evidence="8" type="ORF">AW171_hschr53399</name>
</gene>
<feature type="compositionally biased region" description="Polar residues" evidence="7">
    <location>
        <begin position="267"/>
        <end position="278"/>
    </location>
</feature>
<keyword evidence="9" id="KW-1185">Reference proteome</keyword>
<dbReference type="PRINTS" id="PR02103">
    <property type="entry name" value="INPROXISOME1"/>
</dbReference>
<sequence>MAANLVTLNGTPAHSKSIIFKKELKPPDGNEECSEYGNIYAKMCNASVYNKKQNVPSHGLKSFNDSINTNLDKDIDERNTPVSGERVVLFRHNSVRVTAYYPLSTLNFSSLKTMALPDRNAEAQKTIVLEKGPLEIYQIIVPSISPPSQSLTYLCLGRKADIIRPILPKLKISMLSDETSIYWVFMFNPDHFWKVEFLDADDYNQLNILFENTIKSICRYTNELTVDEDESADNDGEKEEEDDDDLEYLLYMDEPERNGGNPPFALSNDSSDVNTQPPHATEPINHAFKRAIGDVLGSALRNQAELGPVRLSSPLPVTDELSGTHENSSPVNSKLSKLWRWIEGE</sequence>
<name>A0A109UZJ1_9SACH</name>
<comment type="function">
    <text evidence="1">Required for peroxisome inheritance.</text>
</comment>
<reference evidence="8 9" key="1">
    <citation type="submission" date="2016-01" db="EMBL/GenBank/DDBJ databases">
        <title>Genome sequence of the yeast Holleya sinecauda.</title>
        <authorList>
            <person name="Dietrich F.S."/>
        </authorList>
    </citation>
    <scope>NUCLEOTIDE SEQUENCE [LARGE SCALE GENOMIC DNA]</scope>
    <source>
        <strain evidence="8 9">ATCC 58844</strain>
    </source>
</reference>
<evidence type="ECO:0000256" key="7">
    <source>
        <dbReference type="SAM" id="MobiDB-lite"/>
    </source>
</evidence>
<dbReference type="Pfam" id="PF12634">
    <property type="entry name" value="Inp1"/>
    <property type="match status" value="1"/>
</dbReference>
<comment type="similarity">
    <text evidence="3">Belongs to the INP1 family.</text>
</comment>
<dbReference type="RefSeq" id="XP_017988444.1">
    <property type="nucleotide sequence ID" value="XM_018132955.1"/>
</dbReference>
<dbReference type="Proteomes" id="UP000243052">
    <property type="component" value="Chromosome v"/>
</dbReference>